<reference evidence="2 3" key="1">
    <citation type="submission" date="2020-08" db="EMBL/GenBank/DDBJ databases">
        <title>Genomic Encyclopedia of Type Strains, Phase IV (KMG-IV): sequencing the most valuable type-strain genomes for metagenomic binning, comparative biology and taxonomic classification.</title>
        <authorList>
            <person name="Goeker M."/>
        </authorList>
    </citation>
    <scope>NUCLEOTIDE SEQUENCE [LARGE SCALE GENOMIC DNA]</scope>
    <source>
        <strain evidence="2 3">DSM 102044</strain>
    </source>
</reference>
<comment type="caution">
    <text evidence="2">The sequence shown here is derived from an EMBL/GenBank/DDBJ whole genome shotgun (WGS) entry which is preliminary data.</text>
</comment>
<dbReference type="CDD" id="cd04301">
    <property type="entry name" value="NAT_SF"/>
    <property type="match status" value="1"/>
</dbReference>
<feature type="domain" description="N-acetyltransferase" evidence="1">
    <location>
        <begin position="2"/>
        <end position="135"/>
    </location>
</feature>
<dbReference type="SUPFAM" id="SSF55729">
    <property type="entry name" value="Acyl-CoA N-acyltransferases (Nat)"/>
    <property type="match status" value="1"/>
</dbReference>
<dbReference type="RefSeq" id="WP_184493474.1">
    <property type="nucleotide sequence ID" value="NZ_JACIJO010000001.1"/>
</dbReference>
<dbReference type="InterPro" id="IPR000182">
    <property type="entry name" value="GNAT_dom"/>
</dbReference>
<evidence type="ECO:0000259" key="1">
    <source>
        <dbReference type="PROSITE" id="PS51186"/>
    </source>
</evidence>
<sequence>MISIQTEQTVTLEEFMKVLDESGLGKRRPMDDQKLLNQMILGTNLWVTAREEGTLIGLMRGISDYCYRTFVADLAVIKSYQGKGIGTEILTCTREVAPTARLFLFSAEDAEGFYKKLGFHLHERCYQLKTGEPMS</sequence>
<dbReference type="InterPro" id="IPR053144">
    <property type="entry name" value="Acetyltransferase_Butenolide"/>
</dbReference>
<dbReference type="PANTHER" id="PTHR43233:SF1">
    <property type="entry name" value="FAMILY N-ACETYLTRANSFERASE, PUTATIVE (AFU_ORTHOLOGUE AFUA_6G03350)-RELATED"/>
    <property type="match status" value="1"/>
</dbReference>
<accession>A0A841MRX9</accession>
<keyword evidence="2" id="KW-0808">Transferase</keyword>
<dbReference type="Gene3D" id="3.40.630.30">
    <property type="match status" value="1"/>
</dbReference>
<dbReference type="GO" id="GO:0016747">
    <property type="term" value="F:acyltransferase activity, transferring groups other than amino-acyl groups"/>
    <property type="evidence" value="ECO:0007669"/>
    <property type="project" value="InterPro"/>
</dbReference>
<proteinExistence type="predicted"/>
<dbReference type="PANTHER" id="PTHR43233">
    <property type="entry name" value="FAMILY N-ACETYLTRANSFERASE, PUTATIVE (AFU_ORTHOLOGUE AFUA_6G03350)-RELATED"/>
    <property type="match status" value="1"/>
</dbReference>
<dbReference type="Pfam" id="PF00583">
    <property type="entry name" value="Acetyltransf_1"/>
    <property type="match status" value="1"/>
</dbReference>
<evidence type="ECO:0000313" key="3">
    <source>
        <dbReference type="Proteomes" id="UP000588604"/>
    </source>
</evidence>
<dbReference type="InterPro" id="IPR016181">
    <property type="entry name" value="Acyl_CoA_acyltransferase"/>
</dbReference>
<dbReference type="Proteomes" id="UP000588604">
    <property type="component" value="Unassembled WGS sequence"/>
</dbReference>
<organism evidence="2 3">
    <name type="scientific">Algoriphagus iocasae</name>
    <dbReference type="NCBI Taxonomy" id="1836499"/>
    <lineage>
        <taxon>Bacteria</taxon>
        <taxon>Pseudomonadati</taxon>
        <taxon>Bacteroidota</taxon>
        <taxon>Cytophagia</taxon>
        <taxon>Cytophagales</taxon>
        <taxon>Cyclobacteriaceae</taxon>
        <taxon>Algoriphagus</taxon>
    </lineage>
</organism>
<dbReference type="AlphaFoldDB" id="A0A841MRX9"/>
<evidence type="ECO:0000313" key="2">
    <source>
        <dbReference type="EMBL" id="MBB6325295.1"/>
    </source>
</evidence>
<name>A0A841MRX9_9BACT</name>
<protein>
    <submittedName>
        <fullName evidence="2">GNAT superfamily N-acetyltransferase</fullName>
    </submittedName>
</protein>
<gene>
    <name evidence="2" type="ORF">FHS59_000910</name>
</gene>
<dbReference type="EMBL" id="JACIJO010000001">
    <property type="protein sequence ID" value="MBB6325295.1"/>
    <property type="molecule type" value="Genomic_DNA"/>
</dbReference>
<keyword evidence="3" id="KW-1185">Reference proteome</keyword>
<dbReference type="PROSITE" id="PS51186">
    <property type="entry name" value="GNAT"/>
    <property type="match status" value="1"/>
</dbReference>